<feature type="chain" id="PRO_5018580339" description="Porin" evidence="1">
    <location>
        <begin position="30"/>
        <end position="404"/>
    </location>
</feature>
<evidence type="ECO:0008006" key="4">
    <source>
        <dbReference type="Google" id="ProtNLM"/>
    </source>
</evidence>
<feature type="signal peptide" evidence="1">
    <location>
        <begin position="1"/>
        <end position="29"/>
    </location>
</feature>
<gene>
    <name evidence="2" type="ORF">EIK76_04070</name>
</gene>
<keyword evidence="3" id="KW-1185">Reference proteome</keyword>
<name>A0A3P3QPV7_9GAMM</name>
<proteinExistence type="predicted"/>
<accession>A0A3P3QPV7</accession>
<dbReference type="Proteomes" id="UP000276260">
    <property type="component" value="Unassembled WGS sequence"/>
</dbReference>
<comment type="caution">
    <text evidence="2">The sequence shown here is derived from an EMBL/GenBank/DDBJ whole genome shotgun (WGS) entry which is preliminary data.</text>
</comment>
<reference evidence="2 3" key="1">
    <citation type="submission" date="2018-11" db="EMBL/GenBank/DDBJ databases">
        <title>Draft genome analysis of Rheinheimera mesophila isolated from an industrial waste site.</title>
        <authorList>
            <person name="Yu Q."/>
            <person name="Qi Y."/>
            <person name="Zhang H."/>
            <person name="Lu Y."/>
            <person name="Pu J."/>
        </authorList>
    </citation>
    <scope>NUCLEOTIDE SEQUENCE [LARGE SCALE GENOMIC DNA]</scope>
    <source>
        <strain evidence="2 3">IITR13</strain>
    </source>
</reference>
<evidence type="ECO:0000313" key="3">
    <source>
        <dbReference type="Proteomes" id="UP000276260"/>
    </source>
</evidence>
<sequence>MNYPSLKSFVLRSKLCLVLLLGSVVQAQAEGLATDKVRWHGFISQGLIQAPETNFVNLDDSISAELTDIGVNMSWALSDRLRLAGQVVYLDGGRRYTKGTRLDYLFLDWTLHSDFDWRLDMFVGRFKNQHWLYSATRDVPFTRNAIVLPQSVYFDSFRDIAVGSDGLAFKVTRTTSLGEVELNWSWGATNLSKEQSQILLSQLAQGDAEQDYVHQASLFWRPDQSAWQLGISLLDSDFTYEKAEQDYYSDGAMTVQRVMFNGRYAAEYWELSSEWVQERLDIRDFYAPGFTRNSFSQGWYLQGRYNLLPRTWALLGIDLFDLDKDDRSGRQFSASTGGLVPAYFAYQDDLTLGLTYDFKDNLRLTMEHHWVKGTARLAYPVMPDLQYNTSEYWQMWAMQLMYWF</sequence>
<dbReference type="EMBL" id="RRCF01000001">
    <property type="protein sequence ID" value="RRJ23271.1"/>
    <property type="molecule type" value="Genomic_DNA"/>
</dbReference>
<protein>
    <recommendedName>
        <fullName evidence="4">Porin</fullName>
    </recommendedName>
</protein>
<keyword evidence="1" id="KW-0732">Signal</keyword>
<dbReference type="RefSeq" id="WP_046519153.1">
    <property type="nucleotide sequence ID" value="NZ_LAVS01000008.1"/>
</dbReference>
<organism evidence="2 3">
    <name type="scientific">Rheinheimera mesophila</name>
    <dbReference type="NCBI Taxonomy" id="1547515"/>
    <lineage>
        <taxon>Bacteria</taxon>
        <taxon>Pseudomonadati</taxon>
        <taxon>Pseudomonadota</taxon>
        <taxon>Gammaproteobacteria</taxon>
        <taxon>Chromatiales</taxon>
        <taxon>Chromatiaceae</taxon>
        <taxon>Rheinheimera</taxon>
    </lineage>
</organism>
<dbReference type="SUPFAM" id="SSF56935">
    <property type="entry name" value="Porins"/>
    <property type="match status" value="1"/>
</dbReference>
<evidence type="ECO:0000313" key="2">
    <source>
        <dbReference type="EMBL" id="RRJ23271.1"/>
    </source>
</evidence>
<evidence type="ECO:0000256" key="1">
    <source>
        <dbReference type="SAM" id="SignalP"/>
    </source>
</evidence>
<dbReference type="AlphaFoldDB" id="A0A3P3QPV7"/>
<dbReference type="OrthoDB" id="106501at2"/>